<evidence type="ECO:0000313" key="6">
    <source>
        <dbReference type="EMBL" id="GAT15897.1"/>
    </source>
</evidence>
<keyword evidence="3" id="KW-0804">Transcription</keyword>
<dbReference type="PRINTS" id="PR00455">
    <property type="entry name" value="HTHTETR"/>
</dbReference>
<dbReference type="InterPro" id="IPR009057">
    <property type="entry name" value="Homeodomain-like_sf"/>
</dbReference>
<dbReference type="SUPFAM" id="SSF46689">
    <property type="entry name" value="Homeodomain-like"/>
    <property type="match status" value="1"/>
</dbReference>
<reference evidence="7" key="2">
    <citation type="submission" date="2016-02" db="EMBL/GenBank/DDBJ databases">
        <title>Draft genome sequence of five rapidly growing Mycobacterium species.</title>
        <authorList>
            <person name="Katahira K."/>
            <person name="Gotou Y."/>
            <person name="Iida K."/>
            <person name="Ogura Y."/>
            <person name="Hayashi T."/>
        </authorList>
    </citation>
    <scope>NUCLEOTIDE SEQUENCE [LARGE SCALE GENOMIC DNA]</scope>
    <source>
        <strain evidence="7">JCM6362</strain>
    </source>
</reference>
<dbReference type="Proteomes" id="UP000069654">
    <property type="component" value="Unassembled WGS sequence"/>
</dbReference>
<dbReference type="STRING" id="1797.RMCT_2867"/>
<comment type="caution">
    <text evidence="6">The sequence shown here is derived from an EMBL/GenBank/DDBJ whole genome shotgun (WGS) entry which is preliminary data.</text>
</comment>
<dbReference type="InterPro" id="IPR036271">
    <property type="entry name" value="Tet_transcr_reg_TetR-rel_C_sf"/>
</dbReference>
<reference evidence="6 7" key="1">
    <citation type="journal article" date="2016" name="Genome Announc.">
        <title>Draft Genome Sequences of Five Rapidly Growing Mycobacterium Species, M. thermoresistibile, M. fortuitum subsp. acetamidolyticum, M. canariasense, M. brisbanense, and M. novocastrense.</title>
        <authorList>
            <person name="Katahira K."/>
            <person name="Ogura Y."/>
            <person name="Gotoh Y."/>
            <person name="Hayashi T."/>
        </authorList>
    </citation>
    <scope>NUCLEOTIDE SEQUENCE [LARGE SCALE GENOMIC DNA]</scope>
    <source>
        <strain evidence="6 7">JCM6362</strain>
    </source>
</reference>
<dbReference type="PROSITE" id="PS50977">
    <property type="entry name" value="HTH_TETR_2"/>
    <property type="match status" value="1"/>
</dbReference>
<gene>
    <name evidence="6" type="ORF">RMCT_2867</name>
</gene>
<dbReference type="InterPro" id="IPR050109">
    <property type="entry name" value="HTH-type_TetR-like_transc_reg"/>
</dbReference>
<evidence type="ECO:0000256" key="2">
    <source>
        <dbReference type="ARBA" id="ARBA00023125"/>
    </source>
</evidence>
<proteinExistence type="predicted"/>
<evidence type="ECO:0000256" key="4">
    <source>
        <dbReference type="PROSITE-ProRule" id="PRU00335"/>
    </source>
</evidence>
<protein>
    <submittedName>
        <fullName evidence="6">TetR family transcriptional regulator</fullName>
    </submittedName>
</protein>
<sequence length="244" mass="26317">MENATVDNVDGLTEQQREQRERILRAAAEILAEQGRDAVTTRNVSAAAGVQPPTIYRHFGDMRRLIDDAASLGMAEYLKAKRERALTDDPVHDLRDGWDLHVEFGLRHPATYTVLYGDPRPDAKPRAVAEGDAILRSLMQRVAEAGRLRIGVDRAAEMMHSACRGVTLTLISQTPAERDPELSAATREAMLAAITTGGAAGPADGAGVATRAIALKSVLETGGAGVLTEAEAELLKEWLDRLSQ</sequence>
<dbReference type="GO" id="GO:0000976">
    <property type="term" value="F:transcription cis-regulatory region binding"/>
    <property type="evidence" value="ECO:0007669"/>
    <property type="project" value="TreeGrafter"/>
</dbReference>
<evidence type="ECO:0000259" key="5">
    <source>
        <dbReference type="PROSITE" id="PS50977"/>
    </source>
</evidence>
<feature type="DNA-binding region" description="H-T-H motif" evidence="4">
    <location>
        <begin position="40"/>
        <end position="59"/>
    </location>
</feature>
<evidence type="ECO:0000256" key="3">
    <source>
        <dbReference type="ARBA" id="ARBA00023163"/>
    </source>
</evidence>
<keyword evidence="2 4" id="KW-0238">DNA-binding</keyword>
<accession>A0A100XG40</accession>
<dbReference type="GO" id="GO:0003700">
    <property type="term" value="F:DNA-binding transcription factor activity"/>
    <property type="evidence" value="ECO:0007669"/>
    <property type="project" value="TreeGrafter"/>
</dbReference>
<dbReference type="RefSeq" id="WP_050811921.1">
    <property type="nucleotide sequence ID" value="NZ_BCTB01000022.1"/>
</dbReference>
<name>A0A100XG40_MYCTH</name>
<feature type="domain" description="HTH tetR-type" evidence="5">
    <location>
        <begin position="17"/>
        <end position="77"/>
    </location>
</feature>
<dbReference type="PANTHER" id="PTHR30055">
    <property type="entry name" value="HTH-TYPE TRANSCRIPTIONAL REGULATOR RUTR"/>
    <property type="match status" value="1"/>
</dbReference>
<evidence type="ECO:0000256" key="1">
    <source>
        <dbReference type="ARBA" id="ARBA00023015"/>
    </source>
</evidence>
<dbReference type="SUPFAM" id="SSF48498">
    <property type="entry name" value="Tetracyclin repressor-like, C-terminal domain"/>
    <property type="match status" value="1"/>
</dbReference>
<dbReference type="Gene3D" id="1.10.357.10">
    <property type="entry name" value="Tetracycline Repressor, domain 2"/>
    <property type="match status" value="1"/>
</dbReference>
<organism evidence="6 7">
    <name type="scientific">Mycolicibacterium thermoresistibile</name>
    <name type="common">Mycobacterium thermoresistibile</name>
    <dbReference type="NCBI Taxonomy" id="1797"/>
    <lineage>
        <taxon>Bacteria</taxon>
        <taxon>Bacillati</taxon>
        <taxon>Actinomycetota</taxon>
        <taxon>Actinomycetes</taxon>
        <taxon>Mycobacteriales</taxon>
        <taxon>Mycobacteriaceae</taxon>
        <taxon>Mycolicibacterium</taxon>
    </lineage>
</organism>
<dbReference type="AlphaFoldDB" id="A0A100XG40"/>
<keyword evidence="1" id="KW-0805">Transcription regulation</keyword>
<dbReference type="OrthoDB" id="3784817at2"/>
<dbReference type="PANTHER" id="PTHR30055:SF234">
    <property type="entry name" value="HTH-TYPE TRANSCRIPTIONAL REGULATOR BETI"/>
    <property type="match status" value="1"/>
</dbReference>
<dbReference type="Pfam" id="PF00440">
    <property type="entry name" value="TetR_N"/>
    <property type="match status" value="1"/>
</dbReference>
<dbReference type="EMBL" id="BCTB01000022">
    <property type="protein sequence ID" value="GAT15897.1"/>
    <property type="molecule type" value="Genomic_DNA"/>
</dbReference>
<dbReference type="InterPro" id="IPR001647">
    <property type="entry name" value="HTH_TetR"/>
</dbReference>
<evidence type="ECO:0000313" key="7">
    <source>
        <dbReference type="Proteomes" id="UP000069654"/>
    </source>
</evidence>